<accession>C0QB41</accession>
<evidence type="ECO:0000313" key="1">
    <source>
        <dbReference type="EMBL" id="ACN14840.1"/>
    </source>
</evidence>
<name>C0QB41_DESAH</name>
<dbReference type="STRING" id="177437.HRM2_17340"/>
<reference evidence="1 2" key="1">
    <citation type="journal article" date="2009" name="Environ. Microbiol.">
        <title>Genome sequence of Desulfobacterium autotrophicum HRM2, a marine sulfate reducer oxidizing organic carbon completely to carbon dioxide.</title>
        <authorList>
            <person name="Strittmatter A.W."/>
            <person name="Liesegang H."/>
            <person name="Rabus R."/>
            <person name="Decker I."/>
            <person name="Amann J."/>
            <person name="Andres S."/>
            <person name="Henne A."/>
            <person name="Fricke W.F."/>
            <person name="Martinez-Arias R."/>
            <person name="Bartels D."/>
            <person name="Goesmann A."/>
            <person name="Krause L."/>
            <person name="Puehler A."/>
            <person name="Klenk H.P."/>
            <person name="Richter M."/>
            <person name="Schuler M."/>
            <person name="Gloeckner F.O."/>
            <person name="Meyerdierks A."/>
            <person name="Gottschalk G."/>
            <person name="Amann R."/>
        </authorList>
    </citation>
    <scope>NUCLEOTIDE SEQUENCE [LARGE SCALE GENOMIC DNA]</scope>
    <source>
        <strain evidence="2">ATCC 43914 / DSM 3382 / HRM2</strain>
    </source>
</reference>
<dbReference type="AlphaFoldDB" id="C0QB41"/>
<sequence length="71" mass="8056">MNLVEVKKAADAGQLPVSVHTIYKWNCKKTHPALVLKIAGKLFFDNDEWLKMAERARDAQVKEAKRIYAAS</sequence>
<organism evidence="1 2">
    <name type="scientific">Desulforapulum autotrophicum (strain ATCC 43914 / DSM 3382 / VKM B-1955 / HRM2)</name>
    <name type="common">Desulfobacterium autotrophicum</name>
    <dbReference type="NCBI Taxonomy" id="177437"/>
    <lineage>
        <taxon>Bacteria</taxon>
        <taxon>Pseudomonadati</taxon>
        <taxon>Thermodesulfobacteriota</taxon>
        <taxon>Desulfobacteria</taxon>
        <taxon>Desulfobacterales</taxon>
        <taxon>Desulfobacteraceae</taxon>
        <taxon>Desulforapulum</taxon>
    </lineage>
</organism>
<dbReference type="Proteomes" id="UP000000442">
    <property type="component" value="Chromosome"/>
</dbReference>
<gene>
    <name evidence="1" type="ordered locus">HRM2_17340</name>
</gene>
<evidence type="ECO:0008006" key="3">
    <source>
        <dbReference type="Google" id="ProtNLM"/>
    </source>
</evidence>
<dbReference type="OrthoDB" id="9916018at2"/>
<dbReference type="RefSeq" id="WP_015903627.1">
    <property type="nucleotide sequence ID" value="NC_012108.1"/>
</dbReference>
<proteinExistence type="predicted"/>
<dbReference type="EMBL" id="CP001087">
    <property type="protein sequence ID" value="ACN14840.1"/>
    <property type="molecule type" value="Genomic_DNA"/>
</dbReference>
<protein>
    <recommendedName>
        <fullName evidence="3">DNA-binding protein</fullName>
    </recommendedName>
</protein>
<evidence type="ECO:0000313" key="2">
    <source>
        <dbReference type="Proteomes" id="UP000000442"/>
    </source>
</evidence>
<keyword evidence="2" id="KW-1185">Reference proteome</keyword>
<dbReference type="HOGENOM" id="CLU_2733408_0_0_7"/>
<dbReference type="KEGG" id="dat:HRM2_17340"/>